<dbReference type="AlphaFoldDB" id="A0A8H3QZP1"/>
<protein>
    <recommendedName>
        <fullName evidence="1">C2H2-type domain-containing protein</fullName>
    </recommendedName>
</protein>
<accession>A0A8H3QZP1</accession>
<evidence type="ECO:0000259" key="1">
    <source>
        <dbReference type="PROSITE" id="PS00028"/>
    </source>
</evidence>
<feature type="domain" description="C2H2-type" evidence="1">
    <location>
        <begin position="6"/>
        <end position="27"/>
    </location>
</feature>
<name>A0A8H3QZP1_9GLOM</name>
<dbReference type="InterPro" id="IPR013087">
    <property type="entry name" value="Znf_C2H2_type"/>
</dbReference>
<proteinExistence type="predicted"/>
<comment type="caution">
    <text evidence="2">The sequence shown here is derived from an EMBL/GenBank/DDBJ whole genome shotgun (WGS) entry which is preliminary data.</text>
</comment>
<dbReference type="PROSITE" id="PS00028">
    <property type="entry name" value="ZINC_FINGER_C2H2_1"/>
    <property type="match status" value="1"/>
</dbReference>
<dbReference type="Proteomes" id="UP000615446">
    <property type="component" value="Unassembled WGS sequence"/>
</dbReference>
<evidence type="ECO:0000313" key="3">
    <source>
        <dbReference type="Proteomes" id="UP000615446"/>
    </source>
</evidence>
<organism evidence="2 3">
    <name type="scientific">Rhizophagus clarus</name>
    <dbReference type="NCBI Taxonomy" id="94130"/>
    <lineage>
        <taxon>Eukaryota</taxon>
        <taxon>Fungi</taxon>
        <taxon>Fungi incertae sedis</taxon>
        <taxon>Mucoromycota</taxon>
        <taxon>Glomeromycotina</taxon>
        <taxon>Glomeromycetes</taxon>
        <taxon>Glomerales</taxon>
        <taxon>Glomeraceae</taxon>
        <taxon>Rhizophagus</taxon>
    </lineage>
</organism>
<reference evidence="2" key="1">
    <citation type="submission" date="2019-10" db="EMBL/GenBank/DDBJ databases">
        <title>Conservation and host-specific expression of non-tandemly repeated heterogenous ribosome RNA gene in arbuscular mycorrhizal fungi.</title>
        <authorList>
            <person name="Maeda T."/>
            <person name="Kobayashi Y."/>
            <person name="Nakagawa T."/>
            <person name="Ezawa T."/>
            <person name="Yamaguchi K."/>
            <person name="Bino T."/>
            <person name="Nishimoto Y."/>
            <person name="Shigenobu S."/>
            <person name="Kawaguchi M."/>
        </authorList>
    </citation>
    <scope>NUCLEOTIDE SEQUENCE</scope>
    <source>
        <strain evidence="2">HR1</strain>
    </source>
</reference>
<evidence type="ECO:0000313" key="2">
    <source>
        <dbReference type="EMBL" id="GES95119.1"/>
    </source>
</evidence>
<dbReference type="EMBL" id="BLAL01000239">
    <property type="protein sequence ID" value="GES95119.1"/>
    <property type="molecule type" value="Genomic_DNA"/>
</dbReference>
<sequence length="129" mass="14637">MSSYKCSHCSCTYSSPYGLKRHISDKHQYVIDKDNENLIEENLFLDNDFIMNYSEDKAKQMILGQNAKSLAAVSKSSEALSNKFQKINNENEKNTSEANANSCSDKLIKLFNLIESDNKNLFPKSIKKG</sequence>
<gene>
    <name evidence="2" type="ORF">RCL2_002181000</name>
</gene>